<dbReference type="EMBL" id="UYWW01007294">
    <property type="protein sequence ID" value="VDM15184.1"/>
    <property type="molecule type" value="Genomic_DNA"/>
</dbReference>
<protein>
    <recommendedName>
        <fullName evidence="3">DUF5641 domain-containing protein</fullName>
    </recommendedName>
</protein>
<sequence length="192" mass="22479">MCNRTFKLRMQFLDEKLRKEREKEEKEKTANAKKSNYVFHSTDYRVEERVFHQPSNPKRTLFSKRCSNKSSYKGKIALVNEPVISRGMWKLAGIKEIKRGRRDGEVRNVSIELPQGDLAKNFLQQSYFLHVAMQEFPGRILKSDLKAGDSKDISMISNDFQVSKYDPKILAPLQSGDVKYYIYRLKIAVFFL</sequence>
<organism evidence="1 2">
    <name type="scientific">Wuchereria bancrofti</name>
    <dbReference type="NCBI Taxonomy" id="6293"/>
    <lineage>
        <taxon>Eukaryota</taxon>
        <taxon>Metazoa</taxon>
        <taxon>Ecdysozoa</taxon>
        <taxon>Nematoda</taxon>
        <taxon>Chromadorea</taxon>
        <taxon>Rhabditida</taxon>
        <taxon>Spirurina</taxon>
        <taxon>Spiruromorpha</taxon>
        <taxon>Filarioidea</taxon>
        <taxon>Onchocercidae</taxon>
        <taxon>Wuchereria</taxon>
    </lineage>
</organism>
<keyword evidence="2" id="KW-1185">Reference proteome</keyword>
<evidence type="ECO:0008006" key="3">
    <source>
        <dbReference type="Google" id="ProtNLM"/>
    </source>
</evidence>
<dbReference type="Proteomes" id="UP000270924">
    <property type="component" value="Unassembled WGS sequence"/>
</dbReference>
<name>A0A3P7EFD6_WUCBA</name>
<dbReference type="AlphaFoldDB" id="A0A3P7EFD6"/>
<accession>A0A3P7EFD6</accession>
<evidence type="ECO:0000313" key="2">
    <source>
        <dbReference type="Proteomes" id="UP000270924"/>
    </source>
</evidence>
<gene>
    <name evidence="1" type="ORF">WBA_LOCUS8570</name>
</gene>
<dbReference type="InParanoid" id="A0A3P7EFD6"/>
<reference evidence="1 2" key="1">
    <citation type="submission" date="2018-11" db="EMBL/GenBank/DDBJ databases">
        <authorList>
            <consortium name="Pathogen Informatics"/>
        </authorList>
    </citation>
    <scope>NUCLEOTIDE SEQUENCE [LARGE SCALE GENOMIC DNA]</scope>
</reference>
<proteinExistence type="predicted"/>
<evidence type="ECO:0000313" key="1">
    <source>
        <dbReference type="EMBL" id="VDM15184.1"/>
    </source>
</evidence>